<keyword evidence="1" id="KW-0175">Coiled coil</keyword>
<gene>
    <name evidence="2" type="ORF">K1X11_012920</name>
</gene>
<evidence type="ECO:0000313" key="3">
    <source>
        <dbReference type="Proteomes" id="UP000738431"/>
    </source>
</evidence>
<sequence>MIVPHVIREGERALVWHRSGRATTVDGPRRVWTWGARLQVLEQHLAGPEEYLVVHRADGGIEHRAGPAALWFDPLRHERIEVAPKLKLNANEAIVIYREQDGRVTRRVARGPALFVPAPDEWLHRFSWHGADPRQPRRKVARALQFEKLRVMPDQLYYDVENVRTADDALITVQLMIFFELRDIEEMLDRTHDPIADFINATTADVIDFAAELTFEAFKERTERLNELDTYAQLVRRAELTGYRIGKIVYRGYEASATLQTMHDDAIEARTRLKLEAETERQAQDLADLKQERDGRRKQVQQELAKQELTHRVELETAEHAARRQRDRLAEEQALELRRRAGELDLQQQQATDAQRLAFLTGAADLKVDLTRYLVAQYQHPDRLIRIDGGRKSDAAQLHLHES</sequence>
<feature type="coiled-coil region" evidence="1">
    <location>
        <begin position="272"/>
        <end position="335"/>
    </location>
</feature>
<name>A0ABZ1C218_9BACT</name>
<dbReference type="Proteomes" id="UP000738431">
    <property type="component" value="Chromosome"/>
</dbReference>
<dbReference type="EMBL" id="CP139781">
    <property type="protein sequence ID" value="WRQ85708.1"/>
    <property type="molecule type" value="Genomic_DNA"/>
</dbReference>
<proteinExistence type="predicted"/>
<reference evidence="2 3" key="2">
    <citation type="submission" date="2023-12" db="EMBL/GenBank/DDBJ databases">
        <title>Description of an unclassified Opitutus bacterium of Verrucomicrobiota.</title>
        <authorList>
            <person name="Zhang D.-F."/>
        </authorList>
    </citation>
    <scope>NUCLEOTIDE SEQUENCE [LARGE SCALE GENOMIC DNA]</scope>
    <source>
        <strain evidence="2 3">WL0086</strain>
    </source>
</reference>
<evidence type="ECO:0008006" key="4">
    <source>
        <dbReference type="Google" id="ProtNLM"/>
    </source>
</evidence>
<dbReference type="RefSeq" id="WP_221032752.1">
    <property type="nucleotide sequence ID" value="NZ_CP139781.1"/>
</dbReference>
<organism evidence="2 3">
    <name type="scientific">Actomonas aquatica</name>
    <dbReference type="NCBI Taxonomy" id="2866162"/>
    <lineage>
        <taxon>Bacteria</taxon>
        <taxon>Pseudomonadati</taxon>
        <taxon>Verrucomicrobiota</taxon>
        <taxon>Opitutia</taxon>
        <taxon>Opitutales</taxon>
        <taxon>Opitutaceae</taxon>
        <taxon>Actomonas</taxon>
    </lineage>
</organism>
<keyword evidence="3" id="KW-1185">Reference proteome</keyword>
<accession>A0ABZ1C218</accession>
<protein>
    <recommendedName>
        <fullName evidence="4">Band 7 domain-containing protein</fullName>
    </recommendedName>
</protein>
<reference evidence="2 3" key="1">
    <citation type="submission" date="2021-08" db="EMBL/GenBank/DDBJ databases">
        <authorList>
            <person name="Zhang D."/>
            <person name="Zhang A."/>
            <person name="Wang L."/>
        </authorList>
    </citation>
    <scope>NUCLEOTIDE SEQUENCE [LARGE SCALE GENOMIC DNA]</scope>
    <source>
        <strain evidence="2 3">WL0086</strain>
    </source>
</reference>
<evidence type="ECO:0000313" key="2">
    <source>
        <dbReference type="EMBL" id="WRQ85708.1"/>
    </source>
</evidence>
<evidence type="ECO:0000256" key="1">
    <source>
        <dbReference type="SAM" id="Coils"/>
    </source>
</evidence>